<sequence length="117" mass="12741">MRSRAVLLVLFLIPLLWGVVSLLRAGSAYGIPDCPGLHLGADGEDHPGRMRRGDTCQLSYDTVTGHSVGTSTYQQLKFAQDLKRRSLYRQGTCFTLYGMAGTGIVIAATRRRSPAAQ</sequence>
<keyword evidence="1" id="KW-0812">Transmembrane</keyword>
<dbReference type="EMBL" id="JARXVH010000017">
    <property type="protein sequence ID" value="MDH6220498.1"/>
    <property type="molecule type" value="Genomic_DNA"/>
</dbReference>
<evidence type="ECO:0000256" key="1">
    <source>
        <dbReference type="SAM" id="Phobius"/>
    </source>
</evidence>
<protein>
    <recommendedName>
        <fullName evidence="4">Secreted protein</fullName>
    </recommendedName>
</protein>
<keyword evidence="1" id="KW-0472">Membrane</keyword>
<dbReference type="Proteomes" id="UP001160499">
    <property type="component" value="Unassembled WGS sequence"/>
</dbReference>
<name>A0ABT6LWA2_9ACTN</name>
<reference evidence="2 3" key="1">
    <citation type="submission" date="2023-04" db="EMBL/GenBank/DDBJ databases">
        <title>Forest soil microbial communities from Buena Vista Peninsula, Colon Province, Panama.</title>
        <authorList>
            <person name="Bouskill N."/>
        </authorList>
    </citation>
    <scope>NUCLEOTIDE SEQUENCE [LARGE SCALE GENOMIC DNA]</scope>
    <source>
        <strain evidence="2 3">GGS1</strain>
    </source>
</reference>
<gene>
    <name evidence="2" type="ORF">M2283_007838</name>
</gene>
<evidence type="ECO:0008006" key="4">
    <source>
        <dbReference type="Google" id="ProtNLM"/>
    </source>
</evidence>
<proteinExistence type="predicted"/>
<organism evidence="2 3">
    <name type="scientific">Streptomyces pseudovenezuelae</name>
    <dbReference type="NCBI Taxonomy" id="67350"/>
    <lineage>
        <taxon>Bacteria</taxon>
        <taxon>Bacillati</taxon>
        <taxon>Actinomycetota</taxon>
        <taxon>Actinomycetes</taxon>
        <taxon>Kitasatosporales</taxon>
        <taxon>Streptomycetaceae</taxon>
        <taxon>Streptomyces</taxon>
        <taxon>Streptomyces aurantiacus group</taxon>
    </lineage>
</organism>
<accession>A0ABT6LWA2</accession>
<comment type="caution">
    <text evidence="2">The sequence shown here is derived from an EMBL/GenBank/DDBJ whole genome shotgun (WGS) entry which is preliminary data.</text>
</comment>
<keyword evidence="3" id="KW-1185">Reference proteome</keyword>
<feature type="transmembrane region" description="Helical" evidence="1">
    <location>
        <begin position="87"/>
        <end position="108"/>
    </location>
</feature>
<evidence type="ECO:0000313" key="3">
    <source>
        <dbReference type="Proteomes" id="UP001160499"/>
    </source>
</evidence>
<keyword evidence="1" id="KW-1133">Transmembrane helix</keyword>
<evidence type="ECO:0000313" key="2">
    <source>
        <dbReference type="EMBL" id="MDH6220498.1"/>
    </source>
</evidence>